<feature type="domain" description="Nudix hydrolase" evidence="1">
    <location>
        <begin position="19"/>
        <end position="172"/>
    </location>
</feature>
<dbReference type="RefSeq" id="WP_129605634.1">
    <property type="nucleotide sequence ID" value="NZ_SBLB01000009.1"/>
</dbReference>
<evidence type="ECO:0000313" key="2">
    <source>
        <dbReference type="EMBL" id="RYC67183.1"/>
    </source>
</evidence>
<dbReference type="Gene3D" id="3.90.79.10">
    <property type="entry name" value="Nucleoside Triphosphate Pyrophosphohydrolase"/>
    <property type="match status" value="1"/>
</dbReference>
<evidence type="ECO:0000259" key="1">
    <source>
        <dbReference type="PROSITE" id="PS51462"/>
    </source>
</evidence>
<comment type="caution">
    <text evidence="2">The sequence shown here is derived from an EMBL/GenBank/DDBJ whole genome shotgun (WGS) entry which is preliminary data.</text>
</comment>
<dbReference type="PANTHER" id="PTHR43736">
    <property type="entry name" value="ADP-RIBOSE PYROPHOSPHATASE"/>
    <property type="match status" value="1"/>
</dbReference>
<dbReference type="InterPro" id="IPR000086">
    <property type="entry name" value="NUDIX_hydrolase_dom"/>
</dbReference>
<sequence>MKTTDEVIDFVLYGGQRHLPHLTIDCAILGYHDQQLKILLVKLHGSDGWGLPGGFIRKDERFGDAANRILAERTGITDLFLQQFYTFGDSPYRHREQRAEDLQQLVGDWITIREDNWLLGRQISIGYYALVDYERVIVQTDLIVEDYGWWDIAALPELLYDHNDMVDKALETIRLQLYHQPIGASLLPDQFTLPEIHVLYETLLGKTLDRRNFPRKLFALGLLNKLDEQRSIGPHRSPNLYEFNRTNYQKALEEGIVLVM</sequence>
<dbReference type="AlphaFoldDB" id="A0A4Q2UDC7"/>
<dbReference type="InterPro" id="IPR015797">
    <property type="entry name" value="NUDIX_hydrolase-like_dom_sf"/>
</dbReference>
<keyword evidence="3" id="KW-1185">Reference proteome</keyword>
<dbReference type="Gene3D" id="1.10.10.10">
    <property type="entry name" value="Winged helix-like DNA-binding domain superfamily/Winged helix DNA-binding domain"/>
    <property type="match status" value="1"/>
</dbReference>
<dbReference type="InterPro" id="IPR036388">
    <property type="entry name" value="WH-like_DNA-bd_sf"/>
</dbReference>
<dbReference type="CDD" id="cd18873">
    <property type="entry name" value="NUDIX_NadM_like"/>
    <property type="match status" value="1"/>
</dbReference>
<dbReference type="PANTHER" id="PTHR43736:SF4">
    <property type="entry name" value="SLR1690 PROTEIN"/>
    <property type="match status" value="1"/>
</dbReference>
<accession>A0A4Q2UDC7</accession>
<dbReference type="EMBL" id="SBLB01000009">
    <property type="protein sequence ID" value="RYC67183.1"/>
    <property type="molecule type" value="Genomic_DNA"/>
</dbReference>
<dbReference type="InterPro" id="IPR054105">
    <property type="entry name" value="WHD_NrtR"/>
</dbReference>
<dbReference type="SUPFAM" id="SSF55811">
    <property type="entry name" value="Nudix"/>
    <property type="match status" value="1"/>
</dbReference>
<protein>
    <submittedName>
        <fullName evidence="2">NUDIX domain-containing protein</fullName>
    </submittedName>
</protein>
<dbReference type="Pfam" id="PF00293">
    <property type="entry name" value="NUDIX"/>
    <property type="match status" value="1"/>
</dbReference>
<dbReference type="SUPFAM" id="SSF46785">
    <property type="entry name" value="Winged helix' DNA-binding domain"/>
    <property type="match status" value="1"/>
</dbReference>
<evidence type="ECO:0000313" key="3">
    <source>
        <dbReference type="Proteomes" id="UP000290407"/>
    </source>
</evidence>
<reference evidence="2 3" key="1">
    <citation type="submission" date="2019-01" db="EMBL/GenBank/DDBJ databases">
        <title>Spirosoma flava sp. nov., a propanil-degrading bacterium isolated from herbicide-contaminated soil.</title>
        <authorList>
            <person name="Zhang L."/>
            <person name="Jiang J.-D."/>
        </authorList>
    </citation>
    <scope>NUCLEOTIDE SEQUENCE [LARGE SCALE GENOMIC DNA]</scope>
    <source>
        <strain evidence="2 3">TY50</strain>
    </source>
</reference>
<dbReference type="PROSITE" id="PS51462">
    <property type="entry name" value="NUDIX"/>
    <property type="match status" value="1"/>
</dbReference>
<proteinExistence type="predicted"/>
<dbReference type="InterPro" id="IPR036390">
    <property type="entry name" value="WH_DNA-bd_sf"/>
</dbReference>
<name>A0A4Q2UDC7_9BACT</name>
<dbReference type="Pfam" id="PF21906">
    <property type="entry name" value="WHD_NrtR"/>
    <property type="match status" value="1"/>
</dbReference>
<dbReference type="Proteomes" id="UP000290407">
    <property type="component" value="Unassembled WGS sequence"/>
</dbReference>
<gene>
    <name evidence="2" type="ORF">EQG79_26270</name>
</gene>
<organism evidence="2 3">
    <name type="scientific">Spirosoma sordidisoli</name>
    <dbReference type="NCBI Taxonomy" id="2502893"/>
    <lineage>
        <taxon>Bacteria</taxon>
        <taxon>Pseudomonadati</taxon>
        <taxon>Bacteroidota</taxon>
        <taxon>Cytophagia</taxon>
        <taxon>Cytophagales</taxon>
        <taxon>Cytophagaceae</taxon>
        <taxon>Spirosoma</taxon>
    </lineage>
</organism>